<organism evidence="2 3">
    <name type="scientific">Dissostichus mawsoni</name>
    <name type="common">Antarctic cod</name>
    <dbReference type="NCBI Taxonomy" id="36200"/>
    <lineage>
        <taxon>Eukaryota</taxon>
        <taxon>Metazoa</taxon>
        <taxon>Chordata</taxon>
        <taxon>Craniata</taxon>
        <taxon>Vertebrata</taxon>
        <taxon>Euteleostomi</taxon>
        <taxon>Actinopterygii</taxon>
        <taxon>Neopterygii</taxon>
        <taxon>Teleostei</taxon>
        <taxon>Neoteleostei</taxon>
        <taxon>Acanthomorphata</taxon>
        <taxon>Eupercaria</taxon>
        <taxon>Perciformes</taxon>
        <taxon>Notothenioidei</taxon>
        <taxon>Nototheniidae</taxon>
        <taxon>Dissostichus</taxon>
    </lineage>
</organism>
<dbReference type="OrthoDB" id="8923684at2759"/>
<reference evidence="2 3" key="1">
    <citation type="submission" date="2020-03" db="EMBL/GenBank/DDBJ databases">
        <title>Dissostichus mawsoni Genome sequencing and assembly.</title>
        <authorList>
            <person name="Park H."/>
        </authorList>
    </citation>
    <scope>NUCLEOTIDE SEQUENCE [LARGE SCALE GENOMIC DNA]</scope>
    <source>
        <strain evidence="2">DM0001</strain>
        <tissue evidence="2">Muscle</tissue>
    </source>
</reference>
<dbReference type="Proteomes" id="UP000518266">
    <property type="component" value="Unassembled WGS sequence"/>
</dbReference>
<dbReference type="EMBL" id="JAAKFY010000002">
    <property type="protein sequence ID" value="KAF3860658.1"/>
    <property type="molecule type" value="Genomic_DNA"/>
</dbReference>
<gene>
    <name evidence="2" type="ORF">F7725_000913</name>
</gene>
<name>A0A7J5ZJY6_DISMA</name>
<protein>
    <submittedName>
        <fullName evidence="2">Uncharacterized protein</fullName>
    </submittedName>
</protein>
<accession>A0A7J5ZJY6</accession>
<sequence>MNLNDFRHVRASPNRAGGGFVGMRLAAKSVTEGALAQRCALCQRATEAELRCCYMETTAEKPSFSSSAQGGDIINHSNSSSLPFCTNPHWTGKPFCLERRYRQKCIDFRRETDGDGGMDKPSVWRAVVSSTDPRRARDPGSQSSRPGSAMGYRLYDM</sequence>
<evidence type="ECO:0000256" key="1">
    <source>
        <dbReference type="SAM" id="MobiDB-lite"/>
    </source>
</evidence>
<keyword evidence="3" id="KW-1185">Reference proteome</keyword>
<proteinExistence type="predicted"/>
<evidence type="ECO:0000313" key="3">
    <source>
        <dbReference type="Proteomes" id="UP000518266"/>
    </source>
</evidence>
<comment type="caution">
    <text evidence="2">The sequence shown here is derived from an EMBL/GenBank/DDBJ whole genome shotgun (WGS) entry which is preliminary data.</text>
</comment>
<feature type="region of interest" description="Disordered" evidence="1">
    <location>
        <begin position="110"/>
        <end position="157"/>
    </location>
</feature>
<dbReference type="AlphaFoldDB" id="A0A7J5ZJY6"/>
<evidence type="ECO:0000313" key="2">
    <source>
        <dbReference type="EMBL" id="KAF3860658.1"/>
    </source>
</evidence>